<dbReference type="Gene3D" id="3.10.490.10">
    <property type="entry name" value="Gamma-glutamyl cyclotransferase-like"/>
    <property type="match status" value="1"/>
</dbReference>
<dbReference type="AlphaFoldDB" id="A0A2T5JGT6"/>
<dbReference type="SUPFAM" id="SSF110857">
    <property type="entry name" value="Gamma-glutamyl cyclotransferase-like"/>
    <property type="match status" value="1"/>
</dbReference>
<dbReference type="CDD" id="cd06661">
    <property type="entry name" value="GGCT_like"/>
    <property type="match status" value="1"/>
</dbReference>
<sequence length="160" mass="18213">MLLFAYASNMRVDKFVAKVPSARKLGVARLPNYVFTFTLTAEDQSAKANITPSSDTLSEVWGVLIEYADHEKDNFYYPDGNLHLITVNCIDQHGNMHKAEAFIAKPHAVNEFLLPYDWYLEKIVRICREEGLPESYAKALSLLDSKVDTNEQRRARKSGK</sequence>
<proteinExistence type="predicted"/>
<evidence type="ECO:0000313" key="1">
    <source>
        <dbReference type="EMBL" id="PTR01647.1"/>
    </source>
</evidence>
<accession>A0A2T5JGT6</accession>
<dbReference type="OrthoDB" id="9798388at2"/>
<keyword evidence="2" id="KW-1185">Reference proteome</keyword>
<name>A0A2T5JGT6_9SPHI</name>
<protein>
    <recommendedName>
        <fullName evidence="3">AIG2 family protein</fullName>
    </recommendedName>
</protein>
<dbReference type="RefSeq" id="WP_146166469.1">
    <property type="nucleotide sequence ID" value="NZ_CP160205.1"/>
</dbReference>
<evidence type="ECO:0008006" key="3">
    <source>
        <dbReference type="Google" id="ProtNLM"/>
    </source>
</evidence>
<dbReference type="EMBL" id="QAOQ01000001">
    <property type="protein sequence ID" value="PTR01647.1"/>
    <property type="molecule type" value="Genomic_DNA"/>
</dbReference>
<dbReference type="InterPro" id="IPR013024">
    <property type="entry name" value="GGCT-like"/>
</dbReference>
<dbReference type="InterPro" id="IPR036568">
    <property type="entry name" value="GGCT-like_sf"/>
</dbReference>
<comment type="caution">
    <text evidence="1">The sequence shown here is derived from an EMBL/GenBank/DDBJ whole genome shotgun (WGS) entry which is preliminary data.</text>
</comment>
<reference evidence="1 2" key="1">
    <citation type="submission" date="2018-04" db="EMBL/GenBank/DDBJ databases">
        <title>Genomic Encyclopedia of Archaeal and Bacterial Type Strains, Phase II (KMG-II): from individual species to whole genera.</title>
        <authorList>
            <person name="Goeker M."/>
        </authorList>
    </citation>
    <scope>NUCLEOTIDE SEQUENCE [LARGE SCALE GENOMIC DNA]</scope>
    <source>
        <strain evidence="1 2">DSM 26809</strain>
    </source>
</reference>
<dbReference type="Proteomes" id="UP000244168">
    <property type="component" value="Unassembled WGS sequence"/>
</dbReference>
<gene>
    <name evidence="1" type="ORF">C8P68_101884</name>
</gene>
<evidence type="ECO:0000313" key="2">
    <source>
        <dbReference type="Proteomes" id="UP000244168"/>
    </source>
</evidence>
<organism evidence="1 2">
    <name type="scientific">Mucilaginibacter yixingensis</name>
    <dbReference type="NCBI Taxonomy" id="1295612"/>
    <lineage>
        <taxon>Bacteria</taxon>
        <taxon>Pseudomonadati</taxon>
        <taxon>Bacteroidota</taxon>
        <taxon>Sphingobacteriia</taxon>
        <taxon>Sphingobacteriales</taxon>
        <taxon>Sphingobacteriaceae</taxon>
        <taxon>Mucilaginibacter</taxon>
    </lineage>
</organism>